<dbReference type="Gene3D" id="2.60.40.10">
    <property type="entry name" value="Immunoglobulins"/>
    <property type="match status" value="1"/>
</dbReference>
<dbReference type="KEGG" id="afx:JZ786_24350"/>
<sequence length="325" mass="32549">MNANGTEGALSTADNVTTSIAAPSVSHSAVTASGWVESWVPVSGASSYNVYAGQTLIKNVSGTSNSFAGETSGTSYNVQVAGVMSNGTVGPMSGVDTVTTAPAASHMTHSSITSSGWTETWSPVTGAQSYNVYVDGIQVASGVTQNAYDFSGGGVGGGTGGGAASGSGQTQPVSYGTVLVTKTVNTAGATLQQSFGMKTSTQASLVIPTGAFASSEDVSLTTTDPSQLSAVVPKGTTPVVAIGVNFSGAAPSSGAQGQSGGNAGSGKVVLTGNQREITFDGQTSIVSAVVKGNTTYMPIWYVMKVLHRLNIVSTWDGKTWSLVKK</sequence>
<dbReference type="InterPro" id="IPR036116">
    <property type="entry name" value="FN3_sf"/>
</dbReference>
<dbReference type="Proteomes" id="UP000663505">
    <property type="component" value="Chromosome"/>
</dbReference>
<dbReference type="InterPro" id="IPR013783">
    <property type="entry name" value="Ig-like_fold"/>
</dbReference>
<evidence type="ECO:0000313" key="2">
    <source>
        <dbReference type="Proteomes" id="UP000663505"/>
    </source>
</evidence>
<dbReference type="SUPFAM" id="SSF49265">
    <property type="entry name" value="Fibronectin type III"/>
    <property type="match status" value="1"/>
</dbReference>
<name>A0A9X7Z7L2_9BACL</name>
<reference evidence="1 2" key="1">
    <citation type="submission" date="2021-02" db="EMBL/GenBank/DDBJ databases">
        <title>Alicyclobacillus curvatus sp. nov. and Alicyclobacillus mengziensis sp. nov., two acidophilic bacteria isolated from acid mine drainage.</title>
        <authorList>
            <person name="Huang Y."/>
        </authorList>
    </citation>
    <scope>NUCLEOTIDE SEQUENCE [LARGE SCALE GENOMIC DNA]</scope>
    <source>
        <strain evidence="1 2">S30H14</strain>
    </source>
</reference>
<keyword evidence="2" id="KW-1185">Reference proteome</keyword>
<accession>A0A9X7Z7L2</accession>
<dbReference type="EMBL" id="CP071182">
    <property type="protein sequence ID" value="QSO47476.1"/>
    <property type="molecule type" value="Genomic_DNA"/>
</dbReference>
<protein>
    <submittedName>
        <fullName evidence="1">Uncharacterized protein</fullName>
    </submittedName>
</protein>
<organism evidence="1 2">
    <name type="scientific">Alicyclobacillus mengziensis</name>
    <dbReference type="NCBI Taxonomy" id="2931921"/>
    <lineage>
        <taxon>Bacteria</taxon>
        <taxon>Bacillati</taxon>
        <taxon>Bacillota</taxon>
        <taxon>Bacilli</taxon>
        <taxon>Bacillales</taxon>
        <taxon>Alicyclobacillaceae</taxon>
        <taxon>Alicyclobacillus</taxon>
    </lineage>
</organism>
<gene>
    <name evidence="1" type="ORF">JZ786_24350</name>
</gene>
<dbReference type="RefSeq" id="WP_206656823.1">
    <property type="nucleotide sequence ID" value="NZ_CP071182.1"/>
</dbReference>
<proteinExistence type="predicted"/>
<dbReference type="AlphaFoldDB" id="A0A9X7Z7L2"/>
<evidence type="ECO:0000313" key="1">
    <source>
        <dbReference type="EMBL" id="QSO47476.1"/>
    </source>
</evidence>